<gene>
    <name evidence="2" type="ORF">CR513_38167</name>
</gene>
<evidence type="ECO:0000313" key="3">
    <source>
        <dbReference type="Proteomes" id="UP000257109"/>
    </source>
</evidence>
<dbReference type="Proteomes" id="UP000257109">
    <property type="component" value="Unassembled WGS sequence"/>
</dbReference>
<sequence length="166" mass="19318">MYFPPSFSNIMIHLVAHIVKEIRLCGLLFLRWMYPAERYIKILKSYVENSHLPKASIVKSYIAEEAIKFCTGYMSATESIRVPKSHYEGRCEGNGTRGVTVKNMVREEVLQAHLKTPQMNEKWIINKCNNTFLNWFKGQILNDDTISETIKWLALKPNFGVICWSR</sequence>
<dbReference type="PANTHER" id="PTHR48258:SF9">
    <property type="entry name" value="OS01G0348150 PROTEIN"/>
    <property type="match status" value="1"/>
</dbReference>
<feature type="domain" description="DUF4218" evidence="1">
    <location>
        <begin position="1"/>
        <end position="80"/>
    </location>
</feature>
<protein>
    <recommendedName>
        <fullName evidence="1">DUF4218 domain-containing protein</fullName>
    </recommendedName>
</protein>
<evidence type="ECO:0000313" key="2">
    <source>
        <dbReference type="EMBL" id="RDX81185.1"/>
    </source>
</evidence>
<evidence type="ECO:0000259" key="1">
    <source>
        <dbReference type="Pfam" id="PF13960"/>
    </source>
</evidence>
<dbReference type="Pfam" id="PF13960">
    <property type="entry name" value="DUF4218"/>
    <property type="match status" value="1"/>
</dbReference>
<dbReference type="OrthoDB" id="1397097at2759"/>
<dbReference type="AlphaFoldDB" id="A0A371FS78"/>
<comment type="caution">
    <text evidence="2">The sequence shown here is derived from an EMBL/GenBank/DDBJ whole genome shotgun (WGS) entry which is preliminary data.</text>
</comment>
<proteinExistence type="predicted"/>
<accession>A0A371FS78</accession>
<keyword evidence="3" id="KW-1185">Reference proteome</keyword>
<dbReference type="InterPro" id="IPR025452">
    <property type="entry name" value="DUF4218"/>
</dbReference>
<name>A0A371FS78_MUCPR</name>
<dbReference type="EMBL" id="QJKJ01007987">
    <property type="protein sequence ID" value="RDX81185.1"/>
    <property type="molecule type" value="Genomic_DNA"/>
</dbReference>
<feature type="non-terminal residue" evidence="2">
    <location>
        <position position="1"/>
    </location>
</feature>
<dbReference type="PANTHER" id="PTHR48258">
    <property type="entry name" value="DUF4218 DOMAIN-CONTAINING PROTEIN-RELATED"/>
    <property type="match status" value="1"/>
</dbReference>
<reference evidence="2" key="1">
    <citation type="submission" date="2018-05" db="EMBL/GenBank/DDBJ databases">
        <title>Draft genome of Mucuna pruriens seed.</title>
        <authorList>
            <person name="Nnadi N.E."/>
            <person name="Vos R."/>
            <person name="Hasami M.H."/>
            <person name="Devisetty U.K."/>
            <person name="Aguiy J.C."/>
        </authorList>
    </citation>
    <scope>NUCLEOTIDE SEQUENCE [LARGE SCALE GENOMIC DNA]</scope>
    <source>
        <strain evidence="2">JCA_2017</strain>
    </source>
</reference>
<organism evidence="2 3">
    <name type="scientific">Mucuna pruriens</name>
    <name type="common">Velvet bean</name>
    <name type="synonym">Dolichos pruriens</name>
    <dbReference type="NCBI Taxonomy" id="157652"/>
    <lineage>
        <taxon>Eukaryota</taxon>
        <taxon>Viridiplantae</taxon>
        <taxon>Streptophyta</taxon>
        <taxon>Embryophyta</taxon>
        <taxon>Tracheophyta</taxon>
        <taxon>Spermatophyta</taxon>
        <taxon>Magnoliopsida</taxon>
        <taxon>eudicotyledons</taxon>
        <taxon>Gunneridae</taxon>
        <taxon>Pentapetalae</taxon>
        <taxon>rosids</taxon>
        <taxon>fabids</taxon>
        <taxon>Fabales</taxon>
        <taxon>Fabaceae</taxon>
        <taxon>Papilionoideae</taxon>
        <taxon>50 kb inversion clade</taxon>
        <taxon>NPAAA clade</taxon>
        <taxon>indigoferoid/millettioid clade</taxon>
        <taxon>Phaseoleae</taxon>
        <taxon>Mucuna</taxon>
    </lineage>
</organism>